<dbReference type="STRING" id="76123.AS203_02430"/>
<keyword evidence="2" id="KW-0732">Signal</keyword>
<evidence type="ECO:0000313" key="4">
    <source>
        <dbReference type="Proteomes" id="UP000056252"/>
    </source>
</evidence>
<gene>
    <name evidence="3" type="ORF">AS203_02430</name>
</gene>
<feature type="chain" id="PRO_5006601744" description="Fimbrillin family protein" evidence="2">
    <location>
        <begin position="22"/>
        <end position="560"/>
    </location>
</feature>
<evidence type="ECO:0008006" key="5">
    <source>
        <dbReference type="Google" id="ProtNLM"/>
    </source>
</evidence>
<feature type="region of interest" description="Disordered" evidence="1">
    <location>
        <begin position="23"/>
        <end position="51"/>
    </location>
</feature>
<organism evidence="3 4">
    <name type="scientific">Hoylesella enoeca</name>
    <dbReference type="NCBI Taxonomy" id="76123"/>
    <lineage>
        <taxon>Bacteria</taxon>
        <taxon>Pseudomonadati</taxon>
        <taxon>Bacteroidota</taxon>
        <taxon>Bacteroidia</taxon>
        <taxon>Bacteroidales</taxon>
        <taxon>Prevotellaceae</taxon>
        <taxon>Hoylesella</taxon>
    </lineage>
</organism>
<dbReference type="PROSITE" id="PS51257">
    <property type="entry name" value="PROKAR_LIPOPROTEIN"/>
    <property type="match status" value="1"/>
</dbReference>
<dbReference type="KEGG" id="peo:AS203_02430"/>
<dbReference type="RefSeq" id="WP_060544150.1">
    <property type="nucleotide sequence ID" value="NZ_CP013195.1"/>
</dbReference>
<accession>A0A0S2KIF9</accession>
<protein>
    <recommendedName>
        <fullName evidence="5">Fimbrillin family protein</fullName>
    </recommendedName>
</protein>
<evidence type="ECO:0000313" key="3">
    <source>
        <dbReference type="EMBL" id="ALO48091.1"/>
    </source>
</evidence>
<dbReference type="OrthoDB" id="1081166at2"/>
<evidence type="ECO:0000256" key="2">
    <source>
        <dbReference type="SAM" id="SignalP"/>
    </source>
</evidence>
<dbReference type="EMBL" id="CP013195">
    <property type="protein sequence ID" value="ALO48091.1"/>
    <property type="molecule type" value="Genomic_DNA"/>
</dbReference>
<keyword evidence="4" id="KW-1185">Reference proteome</keyword>
<name>A0A0S2KIF9_9BACT</name>
<reference evidence="4" key="1">
    <citation type="submission" date="2015-11" db="EMBL/GenBank/DDBJ databases">
        <authorList>
            <person name="Holder M.E."/>
            <person name="Ajami N.J."/>
            <person name="Petrosino J.F."/>
        </authorList>
    </citation>
    <scope>NUCLEOTIDE SEQUENCE [LARGE SCALE GENOMIC DNA]</scope>
    <source>
        <strain evidence="4">F0113</strain>
    </source>
</reference>
<sequence>MTKTKLIFAAALAFFVSCANDDTTNKQSEQEPGTEGLTSFVEEDQATRTTGEYDGSGLNFYWTAGDRLWVHNGTLIQDARNNINTELVATTVPGGVQRAAKAKFWFSGTYTASSYPVRYTGKNGAKDKVTIKASQTQTVPNDASHIGEDGDCGVATATKPVGGGQYHFTLDHKAAYATFLPYNAEGEISGAKITKIKVTANQAIAGTFDFDDSGLKLASRPTAAPANQTIELDLSTMKFGVPKAVDIAKNAATMVVAPGTYATLKVEYTLYDADTHVTGTVTRNYSNVTFTAGLNKKVSGDLGIPVYENKYYLWDAQHDAWYGHYDSQPTYDGAPAGEHYPKSETADPDRWYNSAITPGSITAASHSCKDCPNINLTSWYVMKGNPHWDEQTPWSVLGHLYVGGVWLKKAQKIADDEGTNLAAMQTGFPDPNTHVMTDWRMKESDDFPTYYTTDEPSSSRTGFYNPTLKPISALASTADYFYLPAAGCFSGSPMGGVMKATFIAGMGTYWLSNGNYYGPLSSVTSSSTAPALVFRKTGGIWIQNNTVAQCGFYVEPQLFK</sequence>
<dbReference type="Proteomes" id="UP000056252">
    <property type="component" value="Chromosome"/>
</dbReference>
<feature type="signal peptide" evidence="2">
    <location>
        <begin position="1"/>
        <end position="21"/>
    </location>
</feature>
<proteinExistence type="predicted"/>
<dbReference type="AlphaFoldDB" id="A0A0S2KIF9"/>
<evidence type="ECO:0000256" key="1">
    <source>
        <dbReference type="SAM" id="MobiDB-lite"/>
    </source>
</evidence>